<dbReference type="EMBL" id="CP028491">
    <property type="protein sequence ID" value="AVX20114.1"/>
    <property type="molecule type" value="Genomic_DNA"/>
</dbReference>
<name>A0A2R4MZ79_CARTR</name>
<dbReference type="RefSeq" id="WP_107758350.1">
    <property type="nucleotide sequence ID" value="NZ_CP028491.1"/>
</dbReference>
<accession>A0A2R4MZ79</accession>
<keyword evidence="1" id="KW-0238">DNA-binding</keyword>
<dbReference type="AlphaFoldDB" id="A0A2R4MZ79"/>
<evidence type="ECO:0000313" key="4">
    <source>
        <dbReference type="Proteomes" id="UP000241323"/>
    </source>
</evidence>
<gene>
    <name evidence="3" type="ORF">CFE_0916</name>
</gene>
<evidence type="ECO:0000313" key="3">
    <source>
        <dbReference type="EMBL" id="AVX20114.1"/>
    </source>
</evidence>
<sequence>MPKKHEKNKFSITVCGEFFPEIYPAHRSSKWSRGEEDPLTTEMRLFCACMRWAFNRLLEGASRHEIKKSGQELFGLNSRYADDARLKAQALLDSQTELLKLENEETEKKLGRARKKLSLAMRKLAKAEEKGAASEVIEKLRLAVKGRNKRVVSLAKRLAELKDYQEKGTIPEVVFGGRRLWEKVCQGRAAREKWRHARRNRLYSRGDESKGGNPNIKIFYDGQDFRLAVSLSHLSEQTGIDKLGRPRMSQAPRVEGKLWLPEKHRELVQIWLAMKLPYAVELIRTLEGRYLVHLTFELVRVQEPDFAKGCLAIDTNPDGVALCNVSASGQPEPWPEGFSVPYPGNLGKYEGEFQVIPYPNGFLYIRIPDLTHASSFRRSYLIGVLAKVVVDIAFFLGKPIVLENLNFGKDRLDTNKKFNRMASNFPFAKMVGAMYRRAVKEGVPFKLVSPRHTSTIGYWKYMKRYAVPVHCAAALVTGRRAMGFRERVTEELRQLVSQIKQNLTRKVNPDRPGEGKGMTRGVRACLRRLEERLSVHNGLAQSEQEAYNSVWPDLKLLALSVR</sequence>
<keyword evidence="2" id="KW-0175">Coiled coil</keyword>
<dbReference type="Proteomes" id="UP000241323">
    <property type="component" value="Chromosome"/>
</dbReference>
<dbReference type="NCBIfam" id="TIGR01766">
    <property type="entry name" value="IS200/IS605 family accessory protein TnpB-like domain"/>
    <property type="match status" value="1"/>
</dbReference>
<proteinExistence type="predicted"/>
<reference evidence="3 4" key="1">
    <citation type="submission" date="2018-04" db="EMBL/GenBank/DDBJ databases">
        <title>Genomic insights into metabolic versatility of Carboxydocella thermautotrophica capable of coupling hydrogenogenic CO oxidation with the reduction of Fe(III) minerals in Kamchatka hot springs.</title>
        <authorList>
            <person name="Toshchakov S.V."/>
            <person name="Tepliuk A.V."/>
            <person name="Gavrilov S.N."/>
            <person name="Kublanov I.V."/>
            <person name="Lebedinsky A.V."/>
            <person name="Bonch-Osmolovskaya E.A."/>
            <person name="Rusakov V.S."/>
            <person name="Chistyakova N.I."/>
            <person name="Korzhenkov A."/>
            <person name="Zavarsina D.G."/>
            <person name="Sokolova T.G."/>
        </authorList>
    </citation>
    <scope>NUCLEOTIDE SEQUENCE [LARGE SCALE GENOMIC DNA]</scope>
    <source>
        <strain evidence="3 4">019</strain>
    </source>
</reference>
<dbReference type="InterPro" id="IPR010095">
    <property type="entry name" value="Cas12f1-like_TNB"/>
</dbReference>
<evidence type="ECO:0000256" key="2">
    <source>
        <dbReference type="SAM" id="Coils"/>
    </source>
</evidence>
<evidence type="ECO:0000256" key="1">
    <source>
        <dbReference type="ARBA" id="ARBA00023125"/>
    </source>
</evidence>
<keyword evidence="4" id="KW-1185">Reference proteome</keyword>
<organism evidence="3 4">
    <name type="scientific">Carboxydocella thermautotrophica</name>
    <dbReference type="NCBI Taxonomy" id="178899"/>
    <lineage>
        <taxon>Bacteria</taxon>
        <taxon>Bacillati</taxon>
        <taxon>Bacillota</taxon>
        <taxon>Clostridia</taxon>
        <taxon>Eubacteriales</taxon>
        <taxon>Clostridiales Family XVI. Incertae Sedis</taxon>
        <taxon>Carboxydocella</taxon>
    </lineage>
</organism>
<dbReference type="GO" id="GO:0003677">
    <property type="term" value="F:DNA binding"/>
    <property type="evidence" value="ECO:0007669"/>
    <property type="project" value="UniProtKB-KW"/>
</dbReference>
<protein>
    <submittedName>
        <fullName evidence="3">Transposase, IS605 OrfB family, central region</fullName>
    </submittedName>
</protein>
<dbReference type="KEGG" id="cthm:CFE_0916"/>
<feature type="coiled-coil region" evidence="2">
    <location>
        <begin position="96"/>
        <end position="130"/>
    </location>
</feature>